<gene>
    <name evidence="11" type="ORF">A3J54_04370</name>
</gene>
<keyword evidence="8" id="KW-1133">Transmembrane helix</keyword>
<feature type="domain" description="Histidine kinase" evidence="9">
    <location>
        <begin position="142"/>
        <end position="362"/>
    </location>
</feature>
<keyword evidence="8" id="KW-0472">Membrane</keyword>
<dbReference type="GO" id="GO:0000155">
    <property type="term" value="F:phosphorelay sensor kinase activity"/>
    <property type="evidence" value="ECO:0007669"/>
    <property type="project" value="InterPro"/>
</dbReference>
<dbReference type="SMART" id="SM00388">
    <property type="entry name" value="HisKA"/>
    <property type="match status" value="1"/>
</dbReference>
<proteinExistence type="predicted"/>
<dbReference type="InterPro" id="IPR050736">
    <property type="entry name" value="Sensor_HK_Regulatory"/>
</dbReference>
<evidence type="ECO:0000259" key="9">
    <source>
        <dbReference type="PROSITE" id="PS50109"/>
    </source>
</evidence>
<accession>A0A1G2G4V1</accession>
<dbReference type="Gene3D" id="3.30.565.10">
    <property type="entry name" value="Histidine kinase-like ATPase, C-terminal domain"/>
    <property type="match status" value="1"/>
</dbReference>
<dbReference type="Gene3D" id="6.10.340.10">
    <property type="match status" value="1"/>
</dbReference>
<keyword evidence="7" id="KW-0902">Two-component regulatory system</keyword>
<dbReference type="InterPro" id="IPR004358">
    <property type="entry name" value="Sig_transdc_His_kin-like_C"/>
</dbReference>
<evidence type="ECO:0000313" key="12">
    <source>
        <dbReference type="Proteomes" id="UP000176576"/>
    </source>
</evidence>
<evidence type="ECO:0000256" key="4">
    <source>
        <dbReference type="ARBA" id="ARBA00022553"/>
    </source>
</evidence>
<name>A0A1G2G4V1_9BACT</name>
<dbReference type="InterPro" id="IPR003661">
    <property type="entry name" value="HisK_dim/P_dom"/>
</dbReference>
<evidence type="ECO:0000256" key="8">
    <source>
        <dbReference type="SAM" id="Phobius"/>
    </source>
</evidence>
<evidence type="ECO:0000313" key="11">
    <source>
        <dbReference type="EMBL" id="OGZ45082.1"/>
    </source>
</evidence>
<evidence type="ECO:0000256" key="6">
    <source>
        <dbReference type="ARBA" id="ARBA00022777"/>
    </source>
</evidence>
<dbReference type="InterPro" id="IPR003660">
    <property type="entry name" value="HAMP_dom"/>
</dbReference>
<organism evidence="11 12">
    <name type="scientific">Candidatus Ryanbacteria bacterium RIFCSPHIGHO2_02_FULL_45_13b</name>
    <dbReference type="NCBI Taxonomy" id="1802117"/>
    <lineage>
        <taxon>Bacteria</taxon>
        <taxon>Candidatus Ryaniibacteriota</taxon>
    </lineage>
</organism>
<dbReference type="PANTHER" id="PTHR43711">
    <property type="entry name" value="TWO-COMPONENT HISTIDINE KINASE"/>
    <property type="match status" value="1"/>
</dbReference>
<sequence length="367" mass="41270">MDSRDTTTNKDTLPAVPFGRSFTVRVFLFTFMAMLLLIALVAMIFLLQVPMRGHFLFVWLELTVSALILSFLVAYITTRPILTLAKMARRIVEGGSSVPIDIKRNDEIGQILHFFKGTAKKVSESREREVSLSNIKSQFVTVAAHQLRTPLSALKWSLRLMLDGDMGEINEKQREFLKQSYQTNEHIIHLINDFLDISRIEEGRFGFQFKKTKILDTIQKAVEASMAQAVVREVTLSFTKDVPPDIEAIADESRMYTAVLNILDNAIRYSDTGGEVMVRAALKQGTLEIRITDTGIGIPPVEQSKIFSRFYRASNAIRQQTEGSGLGLFIAKNIIEHHGGSITFTSEEQKGTTVSFTIPVTDDFIKK</sequence>
<dbReference type="EMBL" id="MHNN01000024">
    <property type="protein sequence ID" value="OGZ45082.1"/>
    <property type="molecule type" value="Genomic_DNA"/>
</dbReference>
<dbReference type="InterPro" id="IPR003594">
    <property type="entry name" value="HATPase_dom"/>
</dbReference>
<dbReference type="SUPFAM" id="SSF47384">
    <property type="entry name" value="Homodimeric domain of signal transducing histidine kinase"/>
    <property type="match status" value="1"/>
</dbReference>
<dbReference type="PRINTS" id="PR00344">
    <property type="entry name" value="BCTRLSENSOR"/>
</dbReference>
<evidence type="ECO:0000256" key="5">
    <source>
        <dbReference type="ARBA" id="ARBA00022679"/>
    </source>
</evidence>
<dbReference type="SUPFAM" id="SSF55874">
    <property type="entry name" value="ATPase domain of HSP90 chaperone/DNA topoisomerase II/histidine kinase"/>
    <property type="match status" value="1"/>
</dbReference>
<dbReference type="CDD" id="cd00075">
    <property type="entry name" value="HATPase"/>
    <property type="match status" value="1"/>
</dbReference>
<evidence type="ECO:0000256" key="2">
    <source>
        <dbReference type="ARBA" id="ARBA00004370"/>
    </source>
</evidence>
<keyword evidence="6" id="KW-0418">Kinase</keyword>
<dbReference type="CDD" id="cd06225">
    <property type="entry name" value="HAMP"/>
    <property type="match status" value="1"/>
</dbReference>
<dbReference type="InterPro" id="IPR005467">
    <property type="entry name" value="His_kinase_dom"/>
</dbReference>
<dbReference type="Proteomes" id="UP000176576">
    <property type="component" value="Unassembled WGS sequence"/>
</dbReference>
<dbReference type="SMART" id="SM00304">
    <property type="entry name" value="HAMP"/>
    <property type="match status" value="1"/>
</dbReference>
<feature type="transmembrane region" description="Helical" evidence="8">
    <location>
        <begin position="26"/>
        <end position="47"/>
    </location>
</feature>
<comment type="subcellular location">
    <subcellularLocation>
        <location evidence="2">Membrane</location>
    </subcellularLocation>
</comment>
<feature type="domain" description="HAMP" evidence="10">
    <location>
        <begin position="75"/>
        <end position="127"/>
    </location>
</feature>
<keyword evidence="8" id="KW-0812">Transmembrane</keyword>
<dbReference type="SMART" id="SM00387">
    <property type="entry name" value="HATPase_c"/>
    <property type="match status" value="1"/>
</dbReference>
<dbReference type="InterPro" id="IPR036097">
    <property type="entry name" value="HisK_dim/P_sf"/>
</dbReference>
<dbReference type="PROSITE" id="PS50885">
    <property type="entry name" value="HAMP"/>
    <property type="match status" value="1"/>
</dbReference>
<dbReference type="FunFam" id="3.30.565.10:FF:000006">
    <property type="entry name" value="Sensor histidine kinase WalK"/>
    <property type="match status" value="1"/>
</dbReference>
<evidence type="ECO:0000256" key="3">
    <source>
        <dbReference type="ARBA" id="ARBA00012438"/>
    </source>
</evidence>
<dbReference type="Gene3D" id="1.10.287.130">
    <property type="match status" value="1"/>
</dbReference>
<dbReference type="STRING" id="1802117.A3J54_04370"/>
<dbReference type="Pfam" id="PF00672">
    <property type="entry name" value="HAMP"/>
    <property type="match status" value="1"/>
</dbReference>
<dbReference type="PROSITE" id="PS50109">
    <property type="entry name" value="HIS_KIN"/>
    <property type="match status" value="1"/>
</dbReference>
<dbReference type="CDD" id="cd00082">
    <property type="entry name" value="HisKA"/>
    <property type="match status" value="1"/>
</dbReference>
<dbReference type="PANTHER" id="PTHR43711:SF1">
    <property type="entry name" value="HISTIDINE KINASE 1"/>
    <property type="match status" value="1"/>
</dbReference>
<evidence type="ECO:0000256" key="1">
    <source>
        <dbReference type="ARBA" id="ARBA00000085"/>
    </source>
</evidence>
<protein>
    <recommendedName>
        <fullName evidence="3">histidine kinase</fullName>
        <ecNumber evidence="3">2.7.13.3</ecNumber>
    </recommendedName>
</protein>
<dbReference type="AlphaFoldDB" id="A0A1G2G4V1"/>
<evidence type="ECO:0000259" key="10">
    <source>
        <dbReference type="PROSITE" id="PS50885"/>
    </source>
</evidence>
<dbReference type="GO" id="GO:0016020">
    <property type="term" value="C:membrane"/>
    <property type="evidence" value="ECO:0007669"/>
    <property type="project" value="UniProtKB-SubCell"/>
</dbReference>
<feature type="transmembrane region" description="Helical" evidence="8">
    <location>
        <begin position="54"/>
        <end position="76"/>
    </location>
</feature>
<comment type="caution">
    <text evidence="11">The sequence shown here is derived from an EMBL/GenBank/DDBJ whole genome shotgun (WGS) entry which is preliminary data.</text>
</comment>
<keyword evidence="4" id="KW-0597">Phosphoprotein</keyword>
<dbReference type="SUPFAM" id="SSF158472">
    <property type="entry name" value="HAMP domain-like"/>
    <property type="match status" value="1"/>
</dbReference>
<keyword evidence="5" id="KW-0808">Transferase</keyword>
<dbReference type="InterPro" id="IPR036890">
    <property type="entry name" value="HATPase_C_sf"/>
</dbReference>
<dbReference type="Pfam" id="PF00512">
    <property type="entry name" value="HisKA"/>
    <property type="match status" value="1"/>
</dbReference>
<dbReference type="EC" id="2.7.13.3" evidence="3"/>
<comment type="catalytic activity">
    <reaction evidence="1">
        <text>ATP + protein L-histidine = ADP + protein N-phospho-L-histidine.</text>
        <dbReference type="EC" id="2.7.13.3"/>
    </reaction>
</comment>
<reference evidence="11 12" key="1">
    <citation type="journal article" date="2016" name="Nat. Commun.">
        <title>Thousands of microbial genomes shed light on interconnected biogeochemical processes in an aquifer system.</title>
        <authorList>
            <person name="Anantharaman K."/>
            <person name="Brown C.T."/>
            <person name="Hug L.A."/>
            <person name="Sharon I."/>
            <person name="Castelle C.J."/>
            <person name="Probst A.J."/>
            <person name="Thomas B.C."/>
            <person name="Singh A."/>
            <person name="Wilkins M.J."/>
            <person name="Karaoz U."/>
            <person name="Brodie E.L."/>
            <person name="Williams K.H."/>
            <person name="Hubbard S.S."/>
            <person name="Banfield J.F."/>
        </authorList>
    </citation>
    <scope>NUCLEOTIDE SEQUENCE [LARGE SCALE GENOMIC DNA]</scope>
</reference>
<dbReference type="Pfam" id="PF02518">
    <property type="entry name" value="HATPase_c"/>
    <property type="match status" value="1"/>
</dbReference>
<evidence type="ECO:0000256" key="7">
    <source>
        <dbReference type="ARBA" id="ARBA00023012"/>
    </source>
</evidence>